<gene>
    <name evidence="1" type="ORF">NW762_014107</name>
</gene>
<name>A0A9W8RNC0_9HYPO</name>
<proteinExistence type="predicted"/>
<evidence type="ECO:0000313" key="1">
    <source>
        <dbReference type="EMBL" id="KAJ4245237.1"/>
    </source>
</evidence>
<dbReference type="EMBL" id="JAOQAZ010000047">
    <property type="protein sequence ID" value="KAJ4245237.1"/>
    <property type="molecule type" value="Genomic_DNA"/>
</dbReference>
<organism evidence="1 2">
    <name type="scientific">Fusarium torreyae</name>
    <dbReference type="NCBI Taxonomy" id="1237075"/>
    <lineage>
        <taxon>Eukaryota</taxon>
        <taxon>Fungi</taxon>
        <taxon>Dikarya</taxon>
        <taxon>Ascomycota</taxon>
        <taxon>Pezizomycotina</taxon>
        <taxon>Sordariomycetes</taxon>
        <taxon>Hypocreomycetidae</taxon>
        <taxon>Hypocreales</taxon>
        <taxon>Nectriaceae</taxon>
        <taxon>Fusarium</taxon>
    </lineage>
</organism>
<sequence>MSNEVTQEVIKEVEVVREFLEEVIKEVIKEVTKEVSTNQITLNSVSTSRYSVTFEADSFSVEASDVPFLTFDNGVRFHFQPDGNFVVYWGNGS</sequence>
<dbReference type="AlphaFoldDB" id="A0A9W8RNC0"/>
<accession>A0A9W8RNC0</accession>
<comment type="caution">
    <text evidence="1">The sequence shown here is derived from an EMBL/GenBank/DDBJ whole genome shotgun (WGS) entry which is preliminary data.</text>
</comment>
<evidence type="ECO:0000313" key="2">
    <source>
        <dbReference type="Proteomes" id="UP001152049"/>
    </source>
</evidence>
<keyword evidence="2" id="KW-1185">Reference proteome</keyword>
<dbReference type="Proteomes" id="UP001152049">
    <property type="component" value="Unassembled WGS sequence"/>
</dbReference>
<reference evidence="1" key="1">
    <citation type="submission" date="2022-09" db="EMBL/GenBank/DDBJ databases">
        <title>Fusarium specimens isolated from Avocado Roots.</title>
        <authorList>
            <person name="Stajich J."/>
            <person name="Roper C."/>
            <person name="Heimlech-Rivalta G."/>
        </authorList>
    </citation>
    <scope>NUCLEOTIDE SEQUENCE</scope>
    <source>
        <strain evidence="1">CF00136</strain>
    </source>
</reference>
<protein>
    <submittedName>
        <fullName evidence="1">Uncharacterized protein</fullName>
    </submittedName>
</protein>